<proteinExistence type="inferred from homology"/>
<dbReference type="Proteomes" id="UP000051952">
    <property type="component" value="Unassembled WGS sequence"/>
</dbReference>
<evidence type="ECO:0000313" key="8">
    <source>
        <dbReference type="EMBL" id="CUE67215.1"/>
    </source>
</evidence>
<dbReference type="InterPro" id="IPR039309">
    <property type="entry name" value="BT1"/>
</dbReference>
<feature type="transmembrane region" description="Helical" evidence="7">
    <location>
        <begin position="452"/>
        <end position="471"/>
    </location>
</feature>
<dbReference type="InterPro" id="IPR036259">
    <property type="entry name" value="MFS_trans_sf"/>
</dbReference>
<evidence type="ECO:0000256" key="1">
    <source>
        <dbReference type="ARBA" id="ARBA00004141"/>
    </source>
</evidence>
<keyword evidence="3" id="KW-0813">Transport</keyword>
<keyword evidence="6 7" id="KW-0472">Membrane</keyword>
<evidence type="ECO:0000256" key="4">
    <source>
        <dbReference type="ARBA" id="ARBA00022692"/>
    </source>
</evidence>
<dbReference type="SUPFAM" id="SSF103473">
    <property type="entry name" value="MFS general substrate transporter"/>
    <property type="match status" value="1"/>
</dbReference>
<evidence type="ECO:0000256" key="5">
    <source>
        <dbReference type="ARBA" id="ARBA00022989"/>
    </source>
</evidence>
<dbReference type="EMBL" id="CYKH01000060">
    <property type="protein sequence ID" value="CUE67215.1"/>
    <property type="molecule type" value="Genomic_DNA"/>
</dbReference>
<dbReference type="OrthoDB" id="754047at2759"/>
<keyword evidence="4 7" id="KW-0812">Transmembrane</keyword>
<sequence>MEEEERVDENDAIELETAPLSTLPNPQQATEFKKLRFFRYHVSTQRAFVKFPFFTKVPLLVPLSETFGIYFVCGIGLTYFLNKGITAHTLSSAALPLFKGELGVEASMYQRLVAIGFMAWSMKPLIAIVSDLTTIWGYHKRFLLLCATVASGGLLFLASLLPSSSASSDPGRTALVGGVIFFLANLCCATLDILPEGRYSELIALRPNSGSSVVSWVWSSVMFGGGIAALVQGPLADAGLVRLSLILAGCCQLLLAAPLAKNWLGERVDRLGSAACFSFNQEVLRAHKRLVILSVAMSVGVVISAIAALTLETKSLLMVTSLSAAMLCYGSFYVLPKTAALANTFMFLKELLYIQLPGPMDYFYTADEQCVPGGPHFSYAYYQTFTVIVGYIAGALGVALFHKFFSKRSFRFTFWCTALLKVAASVVDIVIVKRWNRQLGLSDHMSYMLGDAIVFGMCQMLDFMPAVVLMSRLCPKGMESTMYAILAGFSNLGQALSNTTGAFLVDVLWPISASPPCDFSNLPKLLVVGHGLLPLFVIPLSMWMVPDESVSQTDEEVQGGPDADATL</sequence>
<comment type="subcellular location">
    <subcellularLocation>
        <location evidence="1">Membrane</location>
        <topology evidence="1">Multi-pass membrane protein</topology>
    </subcellularLocation>
</comment>
<keyword evidence="5 7" id="KW-1133">Transmembrane helix</keyword>
<reference evidence="9" key="1">
    <citation type="submission" date="2015-09" db="EMBL/GenBank/DDBJ databases">
        <authorList>
            <consortium name="Pathogen Informatics"/>
        </authorList>
    </citation>
    <scope>NUCLEOTIDE SEQUENCE [LARGE SCALE GENOMIC DNA]</scope>
    <source>
        <strain evidence="9">Lake Konstanz</strain>
    </source>
</reference>
<dbReference type="GO" id="GO:0016020">
    <property type="term" value="C:membrane"/>
    <property type="evidence" value="ECO:0007669"/>
    <property type="project" value="UniProtKB-SubCell"/>
</dbReference>
<feature type="transmembrane region" description="Helical" evidence="7">
    <location>
        <begin position="112"/>
        <end position="130"/>
    </location>
</feature>
<evidence type="ECO:0000256" key="7">
    <source>
        <dbReference type="SAM" id="Phobius"/>
    </source>
</evidence>
<dbReference type="PANTHER" id="PTHR31585:SF51">
    <property type="entry name" value="TRANSPORTER, PUTATIVE-RELATED"/>
    <property type="match status" value="1"/>
</dbReference>
<protein>
    <submittedName>
        <fullName evidence="8">Pteridine transporter-like, putative</fullName>
    </submittedName>
</protein>
<dbReference type="OMA" id="GFSRQPM"/>
<accession>A0A0S4IKN0</accession>
<feature type="transmembrane region" description="Helical" evidence="7">
    <location>
        <begin position="142"/>
        <end position="161"/>
    </location>
</feature>
<evidence type="ECO:0000256" key="3">
    <source>
        <dbReference type="ARBA" id="ARBA00022448"/>
    </source>
</evidence>
<feature type="transmembrane region" description="Helical" evidence="7">
    <location>
        <begin position="213"/>
        <end position="231"/>
    </location>
</feature>
<dbReference type="Pfam" id="PF03092">
    <property type="entry name" value="BT1"/>
    <property type="match status" value="1"/>
</dbReference>
<comment type="similarity">
    <text evidence="2">Belongs to the major facilitator superfamily. Folate-biopterin transporter (TC 2.A.71) family.</text>
</comment>
<dbReference type="InterPro" id="IPR004324">
    <property type="entry name" value="FBT"/>
</dbReference>
<evidence type="ECO:0000256" key="2">
    <source>
        <dbReference type="ARBA" id="ARBA00007015"/>
    </source>
</evidence>
<gene>
    <name evidence="8" type="ORF">BSAL_51330</name>
</gene>
<dbReference type="NCBIfam" id="TIGR00788">
    <property type="entry name" value="fbt"/>
    <property type="match status" value="1"/>
</dbReference>
<evidence type="ECO:0000256" key="6">
    <source>
        <dbReference type="ARBA" id="ARBA00023136"/>
    </source>
</evidence>
<feature type="transmembrane region" description="Helical" evidence="7">
    <location>
        <begin position="381"/>
        <end position="400"/>
    </location>
</feature>
<organism evidence="8 9">
    <name type="scientific">Bodo saltans</name>
    <name type="common">Flagellated protozoan</name>
    <dbReference type="NCBI Taxonomy" id="75058"/>
    <lineage>
        <taxon>Eukaryota</taxon>
        <taxon>Discoba</taxon>
        <taxon>Euglenozoa</taxon>
        <taxon>Kinetoplastea</taxon>
        <taxon>Metakinetoplastina</taxon>
        <taxon>Eubodonida</taxon>
        <taxon>Bodonidae</taxon>
        <taxon>Bodo</taxon>
    </lineage>
</organism>
<dbReference type="AlphaFoldDB" id="A0A0S4IKN0"/>
<dbReference type="VEuPathDB" id="TriTrypDB:BSAL_51330"/>
<feature type="transmembrane region" description="Helical" evidence="7">
    <location>
        <begin position="243"/>
        <end position="260"/>
    </location>
</feature>
<name>A0A0S4IKN0_BODSA</name>
<feature type="transmembrane region" description="Helical" evidence="7">
    <location>
        <begin position="316"/>
        <end position="335"/>
    </location>
</feature>
<dbReference type="PANTHER" id="PTHR31585">
    <property type="entry name" value="FOLATE-BIOPTERIN TRANSPORTER 1, CHLOROPLASTIC"/>
    <property type="match status" value="1"/>
</dbReference>
<evidence type="ECO:0000313" key="9">
    <source>
        <dbReference type="Proteomes" id="UP000051952"/>
    </source>
</evidence>
<feature type="transmembrane region" description="Helical" evidence="7">
    <location>
        <begin position="173"/>
        <end position="193"/>
    </location>
</feature>
<keyword evidence="9" id="KW-1185">Reference proteome</keyword>
<feature type="transmembrane region" description="Helical" evidence="7">
    <location>
        <begin position="412"/>
        <end position="432"/>
    </location>
</feature>
<feature type="transmembrane region" description="Helical" evidence="7">
    <location>
        <begin position="59"/>
        <end position="81"/>
    </location>
</feature>
<feature type="transmembrane region" description="Helical" evidence="7">
    <location>
        <begin position="290"/>
        <end position="309"/>
    </location>
</feature>